<evidence type="ECO:0000256" key="2">
    <source>
        <dbReference type="ARBA" id="ARBA00023125"/>
    </source>
</evidence>
<dbReference type="GO" id="GO:0003700">
    <property type="term" value="F:DNA-binding transcription factor activity"/>
    <property type="evidence" value="ECO:0007669"/>
    <property type="project" value="InterPro"/>
</dbReference>
<organism evidence="5 6">
    <name type="scientific">Pacificimonas flava</name>
    <dbReference type="NCBI Taxonomy" id="1234595"/>
    <lineage>
        <taxon>Bacteria</taxon>
        <taxon>Pseudomonadati</taxon>
        <taxon>Pseudomonadota</taxon>
        <taxon>Alphaproteobacteria</taxon>
        <taxon>Sphingomonadales</taxon>
        <taxon>Sphingosinicellaceae</taxon>
        <taxon>Pacificimonas</taxon>
    </lineage>
</organism>
<dbReference type="RefSeq" id="WP_088712524.1">
    <property type="nucleotide sequence ID" value="NZ_NFZT01000001.1"/>
</dbReference>
<dbReference type="Gene3D" id="1.10.10.10">
    <property type="entry name" value="Winged helix-like DNA-binding domain superfamily/Winged helix DNA-binding domain"/>
    <property type="match status" value="1"/>
</dbReference>
<keyword evidence="6" id="KW-1185">Reference proteome</keyword>
<dbReference type="AlphaFoldDB" id="A0A219B692"/>
<keyword evidence="2" id="KW-0238">DNA-binding</keyword>
<dbReference type="InterPro" id="IPR000524">
    <property type="entry name" value="Tscrpt_reg_HTH_GntR"/>
</dbReference>
<dbReference type="Proteomes" id="UP000198462">
    <property type="component" value="Unassembled WGS sequence"/>
</dbReference>
<proteinExistence type="predicted"/>
<sequence length="201" mass="22281">MSPAHVLEPTYRRLKNALLEGRFRAGAKLEAMRLADDFGVSMTPVRDSLNQLVGEGLVDLTPGEGFRVPLLTEQALRDILQVNALLLEHTSDTDRKSLEIDEGSNVTQGAYADRLAHVFRDIAANSGNRFRVHLVERISDRLHPIRELEPEICPGASHALEQIERTAQQGLDGSNRAVRAYHQHIEALVPALVGRLNQQTA</sequence>
<protein>
    <recommendedName>
        <fullName evidence="4">HTH gntR-type domain-containing protein</fullName>
    </recommendedName>
</protein>
<evidence type="ECO:0000313" key="6">
    <source>
        <dbReference type="Proteomes" id="UP000198462"/>
    </source>
</evidence>
<dbReference type="CDD" id="cd07377">
    <property type="entry name" value="WHTH_GntR"/>
    <property type="match status" value="1"/>
</dbReference>
<keyword evidence="1" id="KW-0805">Transcription regulation</keyword>
<evidence type="ECO:0000256" key="1">
    <source>
        <dbReference type="ARBA" id="ARBA00023015"/>
    </source>
</evidence>
<keyword evidence="3" id="KW-0804">Transcription</keyword>
<dbReference type="InterPro" id="IPR036390">
    <property type="entry name" value="WH_DNA-bd_sf"/>
</dbReference>
<dbReference type="InterPro" id="IPR036388">
    <property type="entry name" value="WH-like_DNA-bd_sf"/>
</dbReference>
<evidence type="ECO:0000313" key="5">
    <source>
        <dbReference type="EMBL" id="OWV33801.1"/>
    </source>
</evidence>
<gene>
    <name evidence="5" type="ORF">B5C34_10240</name>
</gene>
<reference evidence="6" key="1">
    <citation type="submission" date="2017-05" db="EMBL/GenBank/DDBJ databases">
        <authorList>
            <person name="Lin X."/>
        </authorList>
    </citation>
    <scope>NUCLEOTIDE SEQUENCE [LARGE SCALE GENOMIC DNA]</scope>
    <source>
        <strain evidence="6">JLT2012</strain>
    </source>
</reference>
<dbReference type="PANTHER" id="PTHR43537:SF5">
    <property type="entry name" value="UXU OPERON TRANSCRIPTIONAL REGULATOR"/>
    <property type="match status" value="1"/>
</dbReference>
<dbReference type="PANTHER" id="PTHR43537">
    <property type="entry name" value="TRANSCRIPTIONAL REGULATOR, GNTR FAMILY"/>
    <property type="match status" value="1"/>
</dbReference>
<dbReference type="Pfam" id="PF00392">
    <property type="entry name" value="GntR"/>
    <property type="match status" value="1"/>
</dbReference>
<accession>A0A219B692</accession>
<dbReference type="OrthoDB" id="8479543at2"/>
<feature type="domain" description="HTH gntR-type" evidence="4">
    <location>
        <begin position="4"/>
        <end position="71"/>
    </location>
</feature>
<dbReference type="EMBL" id="NFZT01000001">
    <property type="protein sequence ID" value="OWV33801.1"/>
    <property type="molecule type" value="Genomic_DNA"/>
</dbReference>
<evidence type="ECO:0000256" key="3">
    <source>
        <dbReference type="ARBA" id="ARBA00023163"/>
    </source>
</evidence>
<dbReference type="PROSITE" id="PS50949">
    <property type="entry name" value="HTH_GNTR"/>
    <property type="match status" value="1"/>
</dbReference>
<evidence type="ECO:0000259" key="4">
    <source>
        <dbReference type="PROSITE" id="PS50949"/>
    </source>
</evidence>
<dbReference type="SMART" id="SM00345">
    <property type="entry name" value="HTH_GNTR"/>
    <property type="match status" value="1"/>
</dbReference>
<comment type="caution">
    <text evidence="5">The sequence shown here is derived from an EMBL/GenBank/DDBJ whole genome shotgun (WGS) entry which is preliminary data.</text>
</comment>
<dbReference type="SUPFAM" id="SSF46785">
    <property type="entry name" value="Winged helix' DNA-binding domain"/>
    <property type="match status" value="1"/>
</dbReference>
<name>A0A219B692_9SPHN</name>
<dbReference type="GO" id="GO:0003677">
    <property type="term" value="F:DNA binding"/>
    <property type="evidence" value="ECO:0007669"/>
    <property type="project" value="UniProtKB-KW"/>
</dbReference>